<accession>A0A9W6CQL8</accession>
<keyword evidence="4" id="KW-1185">Reference proteome</keyword>
<reference evidence="2 4" key="2">
    <citation type="submission" date="2023-07" db="EMBL/GenBank/DDBJ databases">
        <title>Genomic Encyclopedia of Type Strains, Phase IV (KMG-IV): sequencing the most valuable type-strain genomes for metagenomic binning, comparative biology and taxonomic classification.</title>
        <authorList>
            <person name="Goeker M."/>
        </authorList>
    </citation>
    <scope>NUCLEOTIDE SEQUENCE [LARGE SCALE GENOMIC DNA]</scope>
    <source>
        <strain evidence="2 4">DSM 338</strain>
    </source>
</reference>
<evidence type="ECO:0000313" key="4">
    <source>
        <dbReference type="Proteomes" id="UP001245370"/>
    </source>
</evidence>
<reference evidence="1" key="1">
    <citation type="submission" date="2022-12" db="EMBL/GenBank/DDBJ databases">
        <title>Reference genome sequencing for broad-spectrum identification of bacterial and archaeal isolates by mass spectrometry.</title>
        <authorList>
            <person name="Sekiguchi Y."/>
            <person name="Tourlousse D.M."/>
        </authorList>
    </citation>
    <scope>NUCLEOTIDE SEQUENCE</scope>
    <source>
        <strain evidence="1">301</strain>
    </source>
</reference>
<evidence type="ECO:0000313" key="1">
    <source>
        <dbReference type="EMBL" id="GLI23497.1"/>
    </source>
</evidence>
<name>A0A9W6CQL8_XANFL</name>
<protein>
    <submittedName>
        <fullName evidence="2">Heme/steroid binding protein</fullName>
    </submittedName>
</protein>
<evidence type="ECO:0000313" key="3">
    <source>
        <dbReference type="Proteomes" id="UP001144397"/>
    </source>
</evidence>
<dbReference type="EMBL" id="JAVDPY010000005">
    <property type="protein sequence ID" value="MDR6334483.1"/>
    <property type="molecule type" value="Genomic_DNA"/>
</dbReference>
<comment type="caution">
    <text evidence="1">The sequence shown here is derived from an EMBL/GenBank/DDBJ whole genome shotgun (WGS) entry which is preliminary data.</text>
</comment>
<dbReference type="RefSeq" id="WP_281808347.1">
    <property type="nucleotide sequence ID" value="NZ_BSDO01000004.1"/>
</dbReference>
<dbReference type="EMBL" id="BSDO01000004">
    <property type="protein sequence ID" value="GLI23497.1"/>
    <property type="molecule type" value="Genomic_DNA"/>
</dbReference>
<dbReference type="Proteomes" id="UP001245370">
    <property type="component" value="Unassembled WGS sequence"/>
</dbReference>
<sequence length="619" mass="64042">MVTPVYPPTYPDTDIGGNAYAGGVYDAIAALWTGLAEVTASIGSRLLPAGGNTGYVLAKSSAADYAVQWVALPGGGDMLRSTYDPNADGIIAVANGGTGGNSQSTGRAGLQAQQDVGYVQFLEIGGSLATGNRVAYIDFHAQDSTDYEFRIIRNSGPNGDVSLLQRGDGNIAIQTVGAGIIYMNAAGGFNLDTAGYFNLNGKQIWTDGRVQTLSTADKYLPHYVTSPNDGVAAARFSYSESAYLTAARIASSTSLAFGTGTKVFTIASGLTTPVVGKVVTIKSATAAGTAYMVGTITSYSGTTLTCSITTCVGSGTYADWTIQVAYDRYAVHIVDRSAATGSGHYAETSYALGLSRIKPNLAIEGQTSGLGIFVKGGYTGSRDYSAAGYSAGDTAAIQGQAWLEGDLTSFGAWEEARFVLNAGGGATVSGSGTWAAGRIQILAGRWNGLTDYFGGKINGVIAIAEELSNVGVAFYAGNGSAGSWTYAFGTSSGAYIEMNGTVHTVSDPDSKDGLAIVDEASRMLSVVTGTDLCSWTYRDEAAHGPAPRRLGVSSRNAGSIKGLSDVMEEAGFDPRLAVTRPEGCARDAVNLNAQVALLWGAVQALARENQTLKTKKVLQ</sequence>
<gene>
    <name evidence="2" type="ORF">GGQ86_002965</name>
    <name evidence="1" type="ORF">XFLAVUS301_31710</name>
</gene>
<dbReference type="AlphaFoldDB" id="A0A9W6CQL8"/>
<evidence type="ECO:0000313" key="2">
    <source>
        <dbReference type="EMBL" id="MDR6334483.1"/>
    </source>
</evidence>
<dbReference type="GeneID" id="95763954"/>
<organism evidence="1 3">
    <name type="scientific">Xanthobacter flavus</name>
    <dbReference type="NCBI Taxonomy" id="281"/>
    <lineage>
        <taxon>Bacteria</taxon>
        <taxon>Pseudomonadati</taxon>
        <taxon>Pseudomonadota</taxon>
        <taxon>Alphaproteobacteria</taxon>
        <taxon>Hyphomicrobiales</taxon>
        <taxon>Xanthobacteraceae</taxon>
        <taxon>Xanthobacter</taxon>
    </lineage>
</organism>
<proteinExistence type="predicted"/>
<dbReference type="Proteomes" id="UP001144397">
    <property type="component" value="Unassembled WGS sequence"/>
</dbReference>